<organism evidence="3 4">
    <name type="scientific">Aquabacterium commune</name>
    <dbReference type="NCBI Taxonomy" id="70586"/>
    <lineage>
        <taxon>Bacteria</taxon>
        <taxon>Pseudomonadati</taxon>
        <taxon>Pseudomonadota</taxon>
        <taxon>Betaproteobacteria</taxon>
        <taxon>Burkholderiales</taxon>
        <taxon>Aquabacterium</taxon>
    </lineage>
</organism>
<dbReference type="Proteomes" id="UP000294593">
    <property type="component" value="Unassembled WGS sequence"/>
</dbReference>
<dbReference type="AlphaFoldDB" id="A0A4R6RQT2"/>
<protein>
    <submittedName>
        <fullName evidence="3">Putative colanic acid biosynthesis acetyltransferase WcaF</fullName>
    </submittedName>
</protein>
<evidence type="ECO:0000313" key="3">
    <source>
        <dbReference type="EMBL" id="TDP88557.1"/>
    </source>
</evidence>
<dbReference type="PANTHER" id="PTHR23416">
    <property type="entry name" value="SIALIC ACID SYNTHASE-RELATED"/>
    <property type="match status" value="1"/>
</dbReference>
<dbReference type="GO" id="GO:0008374">
    <property type="term" value="F:O-acyltransferase activity"/>
    <property type="evidence" value="ECO:0007669"/>
    <property type="project" value="TreeGrafter"/>
</dbReference>
<gene>
    <name evidence="3" type="ORF">EV672_101709</name>
</gene>
<dbReference type="InterPro" id="IPR011004">
    <property type="entry name" value="Trimer_LpxA-like_sf"/>
</dbReference>
<accession>A0A4R6RQT2</accession>
<dbReference type="Gene3D" id="2.160.10.10">
    <property type="entry name" value="Hexapeptide repeat proteins"/>
    <property type="match status" value="1"/>
</dbReference>
<dbReference type="CDD" id="cd05825">
    <property type="entry name" value="LbH_wcaF_like"/>
    <property type="match status" value="1"/>
</dbReference>
<reference evidence="3 4" key="1">
    <citation type="submission" date="2019-03" db="EMBL/GenBank/DDBJ databases">
        <title>Genomic Encyclopedia of Type Strains, Phase IV (KMG-IV): sequencing the most valuable type-strain genomes for metagenomic binning, comparative biology and taxonomic classification.</title>
        <authorList>
            <person name="Goeker M."/>
        </authorList>
    </citation>
    <scope>NUCLEOTIDE SEQUENCE [LARGE SCALE GENOMIC DNA]</scope>
    <source>
        <strain evidence="3 4">DSM 11901</strain>
    </source>
</reference>
<comment type="caution">
    <text evidence="3">The sequence shown here is derived from an EMBL/GenBank/DDBJ whole genome shotgun (WGS) entry which is preliminary data.</text>
</comment>
<dbReference type="InterPro" id="IPR051159">
    <property type="entry name" value="Hexapeptide_acetyltransf"/>
</dbReference>
<keyword evidence="2 3" id="KW-0808">Transferase</keyword>
<evidence type="ECO:0000313" key="4">
    <source>
        <dbReference type="Proteomes" id="UP000294593"/>
    </source>
</evidence>
<evidence type="ECO:0000256" key="1">
    <source>
        <dbReference type="ARBA" id="ARBA00007274"/>
    </source>
</evidence>
<dbReference type="GO" id="GO:0005829">
    <property type="term" value="C:cytosol"/>
    <property type="evidence" value="ECO:0007669"/>
    <property type="project" value="TreeGrafter"/>
</dbReference>
<dbReference type="EMBL" id="SNXW01000001">
    <property type="protein sequence ID" value="TDP88557.1"/>
    <property type="molecule type" value="Genomic_DNA"/>
</dbReference>
<comment type="similarity">
    <text evidence="1">Belongs to the transferase hexapeptide repeat family.</text>
</comment>
<dbReference type="RefSeq" id="WP_133606246.1">
    <property type="nucleotide sequence ID" value="NZ_SNXW01000001.1"/>
</dbReference>
<name>A0A4R6RQT2_9BURK</name>
<proteinExistence type="inferred from homology"/>
<evidence type="ECO:0000256" key="2">
    <source>
        <dbReference type="ARBA" id="ARBA00022679"/>
    </source>
</evidence>
<dbReference type="PANTHER" id="PTHR23416:SF23">
    <property type="entry name" value="ACETYLTRANSFERASE C18B11.09C-RELATED"/>
    <property type="match status" value="1"/>
</dbReference>
<keyword evidence="4" id="KW-1185">Reference proteome</keyword>
<dbReference type="SUPFAM" id="SSF51161">
    <property type="entry name" value="Trimeric LpxA-like enzymes"/>
    <property type="match status" value="1"/>
</dbReference>
<dbReference type="OrthoDB" id="9815592at2"/>
<sequence length="188" mass="20552">MSTPDLITDRKAFDGPTFSLANRLRRLAWSMTWLLLARWTPPQARLWRLALLRAFGAKVSWQANVYASVKVWAPWHLEMAPLAALAPGVEVYNIAPVSIGEKVVVSQGAYLCTGTHDHRDPAFPLYARPIAIGRRAWICAEAFVGPGVIVGEGAVLAARAVAFKPLAPWTVYQGNPAVAVNTRPEIKA</sequence>